<sequence>MATPPPPSKAWDHQVDDRVNHIVEKLDQNPEFSEKKAPGLKELLSDFASPDVQVSGVEFHRRLLQVFKDSETDDTFSKTLSQYTPEEQEQIRKFAEGADPKDLGQNFTLGPSLGCREELSKLQQADSIVQITPRVVSRISLPHIHQSQLQVAH</sequence>
<name>A0A8H7K2E7_BIOOC</name>
<comment type="caution">
    <text evidence="1">The sequence shown here is derived from an EMBL/GenBank/DDBJ whole genome shotgun (WGS) entry which is preliminary data.</text>
</comment>
<proteinExistence type="predicted"/>
<reference evidence="1" key="1">
    <citation type="submission" date="2020-10" db="EMBL/GenBank/DDBJ databases">
        <title>High-Quality Genome Resource of Clonostachys rosea strain S41 by Oxford Nanopore Long-Read Sequencing.</title>
        <authorList>
            <person name="Wang H."/>
        </authorList>
    </citation>
    <scope>NUCLEOTIDE SEQUENCE</scope>
    <source>
        <strain evidence="1">S41</strain>
    </source>
</reference>
<evidence type="ECO:0000313" key="1">
    <source>
        <dbReference type="EMBL" id="KAF9742114.1"/>
    </source>
</evidence>
<dbReference type="AlphaFoldDB" id="A0A8H7K2E7"/>
<evidence type="ECO:0000313" key="2">
    <source>
        <dbReference type="Proteomes" id="UP000616885"/>
    </source>
</evidence>
<protein>
    <submittedName>
        <fullName evidence="1">Uncharacterized protein</fullName>
    </submittedName>
</protein>
<dbReference type="Proteomes" id="UP000616885">
    <property type="component" value="Unassembled WGS sequence"/>
</dbReference>
<gene>
    <name evidence="1" type="ORF">IM811_009748</name>
</gene>
<organism evidence="1 2">
    <name type="scientific">Bionectria ochroleuca</name>
    <name type="common">Gliocladium roseum</name>
    <dbReference type="NCBI Taxonomy" id="29856"/>
    <lineage>
        <taxon>Eukaryota</taxon>
        <taxon>Fungi</taxon>
        <taxon>Dikarya</taxon>
        <taxon>Ascomycota</taxon>
        <taxon>Pezizomycotina</taxon>
        <taxon>Sordariomycetes</taxon>
        <taxon>Hypocreomycetidae</taxon>
        <taxon>Hypocreales</taxon>
        <taxon>Bionectriaceae</taxon>
        <taxon>Clonostachys</taxon>
    </lineage>
</organism>
<accession>A0A8H7K2E7</accession>
<dbReference type="EMBL" id="JADCTT010000024">
    <property type="protein sequence ID" value="KAF9742114.1"/>
    <property type="molecule type" value="Genomic_DNA"/>
</dbReference>